<sequence length="683" mass="75117">MRFYNLIVLSFVCTSMAQSVLGQTTLPKVFSANTPDKTAIGIREQAKAASQAITRLYTNESTVTNKDSIRSFIFAQAGVTYHKETPLNLKSTKTIQLGSFRIENIRYQSQPGVYVTASLYVPEGTGPFPAVVNMHGHWPGARRTEIAQTTAQLLAQNGYVCINVDAWGAGERSPNPHMHEYHGSGLGASLLHVGSSLLGQQLTDNIRAVDLLCSLPYVDSSNIGATGASGGGNQTMWLAAADNRIKAIVPVVSIGTFESYIMNSNCFCELLPSGLCGLETWTVLGSMAPRPLKILTAMNDANPAFTSAQMLRSFKKTKQIYASNGAAKQIEYELFNSGHGYWNEMQISMLSWFNQNLKNGNRPNYTAIDKITILPEDSLATYMGVPREIEVATTAQFCREKGQMLRKKMFDTANFPDGVKRSELINLTGFIPDAVKKTHPTGTVNGWKKIIIETEGGNLIPLLIKHPSGENRTYNLLFYPSGKDSIPDNLLAKYSAGNAGVVLADLWGTGEKESAEARRIDGSLPPFHTLSRSLLWLGKTIMGNWIEEVDAIQQVIKTNYQARHITLCGYRETAVAILLHAAITNGKDPLILEEGPISYLFDQEPNVNFYNMSIYLPGFLVWGDISLAASLTEAPITVIDPRSISGRTLSKKEQILYGKEFMDMGKKAGKANHIKFIYNEIKK</sequence>
<dbReference type="AlphaFoldDB" id="A0A644UJ99"/>
<reference evidence="2" key="1">
    <citation type="submission" date="2019-08" db="EMBL/GenBank/DDBJ databases">
        <authorList>
            <person name="Kucharzyk K."/>
            <person name="Murdoch R.W."/>
            <person name="Higgins S."/>
            <person name="Loffler F."/>
        </authorList>
    </citation>
    <scope>NUCLEOTIDE SEQUENCE</scope>
</reference>
<gene>
    <name evidence="2" type="ORF">SDC9_24972</name>
</gene>
<protein>
    <recommendedName>
        <fullName evidence="1">Acetyl xylan esterase domain-containing protein</fullName>
    </recommendedName>
</protein>
<comment type="caution">
    <text evidence="2">The sequence shown here is derived from an EMBL/GenBank/DDBJ whole genome shotgun (WGS) entry which is preliminary data.</text>
</comment>
<accession>A0A644UJ99</accession>
<dbReference type="InterPro" id="IPR008391">
    <property type="entry name" value="AXE1_dom"/>
</dbReference>
<dbReference type="EMBL" id="VSSQ01000123">
    <property type="protein sequence ID" value="MPL79097.1"/>
    <property type="molecule type" value="Genomic_DNA"/>
</dbReference>
<dbReference type="Gene3D" id="3.40.50.1820">
    <property type="entry name" value="alpha/beta hydrolase"/>
    <property type="match status" value="1"/>
</dbReference>
<proteinExistence type="predicted"/>
<evidence type="ECO:0000313" key="2">
    <source>
        <dbReference type="EMBL" id="MPL79097.1"/>
    </source>
</evidence>
<dbReference type="Pfam" id="PF05448">
    <property type="entry name" value="AXE1"/>
    <property type="match status" value="1"/>
</dbReference>
<dbReference type="SUPFAM" id="SSF53474">
    <property type="entry name" value="alpha/beta-Hydrolases"/>
    <property type="match status" value="1"/>
</dbReference>
<feature type="domain" description="Acetyl xylan esterase" evidence="1">
    <location>
        <begin position="99"/>
        <end position="252"/>
    </location>
</feature>
<evidence type="ECO:0000259" key="1">
    <source>
        <dbReference type="Pfam" id="PF05448"/>
    </source>
</evidence>
<dbReference type="InterPro" id="IPR050261">
    <property type="entry name" value="FrsA_esterase"/>
</dbReference>
<dbReference type="PANTHER" id="PTHR22946">
    <property type="entry name" value="DIENELACTONE HYDROLASE DOMAIN-CONTAINING PROTEIN-RELATED"/>
    <property type="match status" value="1"/>
</dbReference>
<dbReference type="InterPro" id="IPR029058">
    <property type="entry name" value="AB_hydrolase_fold"/>
</dbReference>
<name>A0A644UJ99_9ZZZZ</name>
<dbReference type="PANTHER" id="PTHR22946:SF8">
    <property type="entry name" value="ACETYL XYLAN ESTERASE DOMAIN-CONTAINING PROTEIN"/>
    <property type="match status" value="1"/>
</dbReference>
<organism evidence="2">
    <name type="scientific">bioreactor metagenome</name>
    <dbReference type="NCBI Taxonomy" id="1076179"/>
    <lineage>
        <taxon>unclassified sequences</taxon>
        <taxon>metagenomes</taxon>
        <taxon>ecological metagenomes</taxon>
    </lineage>
</organism>